<accession>A0AC61YCI8</accession>
<evidence type="ECO:0000313" key="2">
    <source>
        <dbReference type="Proteomes" id="UP000356253"/>
    </source>
</evidence>
<sequence length="248" mass="28741">MKHFYLLLFLLMGFLGFSQEQFQGQIIADSIGFTQVNIVNLTQKIGTVNNTKGEFIIDAEEGDKIMFSSVQYEPYQITVTLDILQQTDNKIYLFRLVNELEEVNISNIDLTGNLVEDAANIKTKPFFNSTSFGFPNVQPMTVEDRRLYTASTGGIFTVIDILSGRMDMLKRMKAIADFELVVANSKKMVRESFFTEDLHIPEEFVEDFIYFCAKDERFEKLVHQQAKLQVIEFFTSKVEDYRSFKEWD</sequence>
<name>A0AC61YCI8_9FLAO</name>
<reference evidence="1" key="1">
    <citation type="submission" date="2019-09" db="EMBL/GenBank/DDBJ databases">
        <authorList>
            <person name="Rodrigo-Torres L."/>
            <person name="Arahal R. D."/>
            <person name="Lucena T."/>
        </authorList>
    </citation>
    <scope>NUCLEOTIDE SEQUENCE</scope>
    <source>
        <strain evidence="1">ISS653</strain>
    </source>
</reference>
<protein>
    <submittedName>
        <fullName evidence="1">Uncharacterized protein</fullName>
    </submittedName>
</protein>
<dbReference type="Proteomes" id="UP000356253">
    <property type="component" value="Unassembled WGS sequence"/>
</dbReference>
<proteinExistence type="predicted"/>
<organism evidence="1 2">
    <name type="scientific">Mesonia oceanica</name>
    <dbReference type="NCBI Taxonomy" id="2687242"/>
    <lineage>
        <taxon>Bacteria</taxon>
        <taxon>Pseudomonadati</taxon>
        <taxon>Bacteroidota</taxon>
        <taxon>Flavobacteriia</taxon>
        <taxon>Flavobacteriales</taxon>
        <taxon>Flavobacteriaceae</taxon>
        <taxon>Mesonia</taxon>
    </lineage>
</organism>
<keyword evidence="2" id="KW-1185">Reference proteome</keyword>
<gene>
    <name evidence="1" type="ORF">FVB9532_02425</name>
</gene>
<comment type="caution">
    <text evidence="1">The sequence shown here is derived from an EMBL/GenBank/DDBJ whole genome shotgun (WGS) entry which is preliminary data.</text>
</comment>
<dbReference type="EMBL" id="CABVMM010000009">
    <property type="protein sequence ID" value="VVV01145.1"/>
    <property type="molecule type" value="Genomic_DNA"/>
</dbReference>
<evidence type="ECO:0000313" key="1">
    <source>
        <dbReference type="EMBL" id="VVV01145.1"/>
    </source>
</evidence>